<evidence type="ECO:0000259" key="1">
    <source>
        <dbReference type="PROSITE" id="PS50878"/>
    </source>
</evidence>
<dbReference type="Pfam" id="PF17919">
    <property type="entry name" value="RT_RNaseH_2"/>
    <property type="match status" value="1"/>
</dbReference>
<dbReference type="InterPro" id="IPR051320">
    <property type="entry name" value="Viral_Replic_Matur_Polypro"/>
</dbReference>
<reference evidence="2 3" key="1">
    <citation type="journal article" date="2021" name="Comput. Struct. Biotechnol. J.">
        <title>De novo genome assembly of the potent medicinal plant Rehmannia glutinosa using nanopore technology.</title>
        <authorList>
            <person name="Ma L."/>
            <person name="Dong C."/>
            <person name="Song C."/>
            <person name="Wang X."/>
            <person name="Zheng X."/>
            <person name="Niu Y."/>
            <person name="Chen S."/>
            <person name="Feng W."/>
        </authorList>
    </citation>
    <scope>NUCLEOTIDE SEQUENCE [LARGE SCALE GENOMIC DNA]</scope>
    <source>
        <strain evidence="2">DH-2019</strain>
    </source>
</reference>
<dbReference type="InterPro" id="IPR043128">
    <property type="entry name" value="Rev_trsase/Diguanyl_cyclase"/>
</dbReference>
<evidence type="ECO:0000313" key="2">
    <source>
        <dbReference type="EMBL" id="KAK6163610.1"/>
    </source>
</evidence>
<dbReference type="InterPro" id="IPR043502">
    <property type="entry name" value="DNA/RNA_pol_sf"/>
</dbReference>
<keyword evidence="3" id="KW-1185">Reference proteome</keyword>
<dbReference type="CDD" id="cd01647">
    <property type="entry name" value="RT_LTR"/>
    <property type="match status" value="1"/>
</dbReference>
<dbReference type="SUPFAM" id="SSF56672">
    <property type="entry name" value="DNA/RNA polymerases"/>
    <property type="match status" value="1"/>
</dbReference>
<evidence type="ECO:0000313" key="3">
    <source>
        <dbReference type="Proteomes" id="UP001318860"/>
    </source>
</evidence>
<organism evidence="2 3">
    <name type="scientific">Rehmannia glutinosa</name>
    <name type="common">Chinese foxglove</name>
    <dbReference type="NCBI Taxonomy" id="99300"/>
    <lineage>
        <taxon>Eukaryota</taxon>
        <taxon>Viridiplantae</taxon>
        <taxon>Streptophyta</taxon>
        <taxon>Embryophyta</taxon>
        <taxon>Tracheophyta</taxon>
        <taxon>Spermatophyta</taxon>
        <taxon>Magnoliopsida</taxon>
        <taxon>eudicotyledons</taxon>
        <taxon>Gunneridae</taxon>
        <taxon>Pentapetalae</taxon>
        <taxon>asterids</taxon>
        <taxon>lamiids</taxon>
        <taxon>Lamiales</taxon>
        <taxon>Orobanchaceae</taxon>
        <taxon>Rehmannieae</taxon>
        <taxon>Rehmannia</taxon>
    </lineage>
</organism>
<dbReference type="EMBL" id="JABTTQ020000001">
    <property type="protein sequence ID" value="KAK6163610.1"/>
    <property type="molecule type" value="Genomic_DNA"/>
</dbReference>
<dbReference type="PROSITE" id="PS50878">
    <property type="entry name" value="RT_POL"/>
    <property type="match status" value="1"/>
</dbReference>
<dbReference type="InterPro" id="IPR041577">
    <property type="entry name" value="RT_RNaseH_2"/>
</dbReference>
<dbReference type="Pfam" id="PF00078">
    <property type="entry name" value="RVT_1"/>
    <property type="match status" value="1"/>
</dbReference>
<feature type="domain" description="Reverse transcriptase" evidence="1">
    <location>
        <begin position="1"/>
        <end position="82"/>
    </location>
</feature>
<dbReference type="PANTHER" id="PTHR33064">
    <property type="entry name" value="POL PROTEIN"/>
    <property type="match status" value="1"/>
</dbReference>
<gene>
    <name evidence="2" type="ORF">DH2020_000474</name>
</gene>
<accession>A0ABR0XX99</accession>
<comment type="caution">
    <text evidence="2">The sequence shown here is derived from an EMBL/GenBank/DDBJ whole genome shotgun (WGS) entry which is preliminary data.</text>
</comment>
<name>A0ABR0XX99_REHGL</name>
<dbReference type="PANTHER" id="PTHR33064:SF37">
    <property type="entry name" value="RIBONUCLEASE H"/>
    <property type="match status" value="1"/>
</dbReference>
<sequence length="200" mass="22330">MPFGLTNAPSTFQATMNQLFGSYLYKFVIVFFDDILIYSKNLTDHLEHLTVALCCLRDNQFFVKLSKCSFCQSSIEYLGHIVSAGAVHADPKKIETMLQWPPPTTVKQLCGFLGLTDYYRHFVVGYASIVAPLTDLLRRDAFTWSPAANSSFTTLKHAMVKAPVLALPDFSKEFVIETDASNDGIGVILMQQGHPIAYFS</sequence>
<dbReference type="InterPro" id="IPR000477">
    <property type="entry name" value="RT_dom"/>
</dbReference>
<proteinExistence type="predicted"/>
<dbReference type="Gene3D" id="3.30.70.270">
    <property type="match status" value="2"/>
</dbReference>
<protein>
    <recommendedName>
        <fullName evidence="1">Reverse transcriptase domain-containing protein</fullName>
    </recommendedName>
</protein>
<dbReference type="Proteomes" id="UP001318860">
    <property type="component" value="Unassembled WGS sequence"/>
</dbReference>